<protein>
    <recommendedName>
        <fullName evidence="4">Prolyl 4-hydroxylase alpha-subunit N-terminal domain-containing protein</fullName>
    </recommendedName>
</protein>
<reference evidence="3" key="1">
    <citation type="submission" date="2014-01" db="EMBL/GenBank/DDBJ databases">
        <title>The Genome Sequence of Anopheles farauti FAR1 (V2).</title>
        <authorList>
            <consortium name="The Broad Institute Genomics Platform"/>
            <person name="Neafsey D.E."/>
            <person name="Besansky N."/>
            <person name="Howell P."/>
            <person name="Walton C."/>
            <person name="Young S.K."/>
            <person name="Zeng Q."/>
            <person name="Gargeya S."/>
            <person name="Fitzgerald M."/>
            <person name="Haas B."/>
            <person name="Abouelleil A."/>
            <person name="Allen A.W."/>
            <person name="Alvarado L."/>
            <person name="Arachchi H.M."/>
            <person name="Berlin A.M."/>
            <person name="Chapman S.B."/>
            <person name="Gainer-Dewar J."/>
            <person name="Goldberg J."/>
            <person name="Griggs A."/>
            <person name="Gujja S."/>
            <person name="Hansen M."/>
            <person name="Howarth C."/>
            <person name="Imamovic A."/>
            <person name="Ireland A."/>
            <person name="Larimer J."/>
            <person name="McCowan C."/>
            <person name="Murphy C."/>
            <person name="Pearson M."/>
            <person name="Poon T.W."/>
            <person name="Priest M."/>
            <person name="Roberts A."/>
            <person name="Saif S."/>
            <person name="Shea T."/>
            <person name="Sisk P."/>
            <person name="Sykes S."/>
            <person name="Wortman J."/>
            <person name="Nusbaum C."/>
            <person name="Birren B."/>
        </authorList>
    </citation>
    <scope>NUCLEOTIDE SEQUENCE [LARGE SCALE GENOMIC DNA]</scope>
    <source>
        <strain evidence="3">FAR1</strain>
    </source>
</reference>
<evidence type="ECO:0008006" key="4">
    <source>
        <dbReference type="Google" id="ProtNLM"/>
    </source>
</evidence>
<reference evidence="2" key="2">
    <citation type="submission" date="2020-05" db="UniProtKB">
        <authorList>
            <consortium name="EnsemblMetazoa"/>
        </authorList>
    </citation>
    <scope>IDENTIFICATION</scope>
    <source>
        <strain evidence="2">FAR1</strain>
    </source>
</reference>
<proteinExistence type="predicted"/>
<keyword evidence="3" id="KW-1185">Reference proteome</keyword>
<organism evidence="2 3">
    <name type="scientific">Anopheles farauti</name>
    <dbReference type="NCBI Taxonomy" id="69004"/>
    <lineage>
        <taxon>Eukaryota</taxon>
        <taxon>Metazoa</taxon>
        <taxon>Ecdysozoa</taxon>
        <taxon>Arthropoda</taxon>
        <taxon>Hexapoda</taxon>
        <taxon>Insecta</taxon>
        <taxon>Pterygota</taxon>
        <taxon>Neoptera</taxon>
        <taxon>Endopterygota</taxon>
        <taxon>Diptera</taxon>
        <taxon>Nematocera</taxon>
        <taxon>Culicoidea</taxon>
        <taxon>Culicidae</taxon>
        <taxon>Anophelinae</taxon>
        <taxon>Anopheles</taxon>
    </lineage>
</organism>
<dbReference type="EMBL" id="AXCN02000712">
    <property type="status" value="NOT_ANNOTATED_CDS"/>
    <property type="molecule type" value="Genomic_DNA"/>
</dbReference>
<feature type="signal peptide" evidence="1">
    <location>
        <begin position="1"/>
        <end position="26"/>
    </location>
</feature>
<evidence type="ECO:0000256" key="1">
    <source>
        <dbReference type="SAM" id="SignalP"/>
    </source>
</evidence>
<dbReference type="STRING" id="69004.A0A182QQ90"/>
<evidence type="ECO:0000313" key="3">
    <source>
        <dbReference type="Proteomes" id="UP000075886"/>
    </source>
</evidence>
<accession>A0A182QQ90</accession>
<dbReference type="EnsemblMetazoa" id="AFAF014700-RA">
    <property type="protein sequence ID" value="AFAF014700-PA"/>
    <property type="gene ID" value="AFAF014700"/>
</dbReference>
<evidence type="ECO:0000313" key="2">
    <source>
        <dbReference type="EnsemblMetazoa" id="AFAF014700-PA"/>
    </source>
</evidence>
<keyword evidence="1" id="KW-0732">Signal</keyword>
<dbReference type="AlphaFoldDB" id="A0A182QQ90"/>
<name>A0A182QQ90_9DIPT</name>
<feature type="chain" id="PRO_5008133285" description="Prolyl 4-hydroxylase alpha-subunit N-terminal domain-containing protein" evidence="1">
    <location>
        <begin position="27"/>
        <end position="282"/>
    </location>
</feature>
<dbReference type="Proteomes" id="UP000075886">
    <property type="component" value="Unassembled WGS sequence"/>
</dbReference>
<sequence>MFFHRSFLPGPIALLVILCWISGSIAETKFDKIVLPDVAPLKDALQSHVDKFKKLRDDLKILQDSKDSTNPLVFFRETMRILEDLQSLGKDWNDIERLQSREARQFESVLEEMDPMCGQLKPRAAIFEIKLRCFYTDLKRNPFYVIGPLKQEQVNTTPFTATIYRDLLTETQVRRANETQQLEPSVRRHIEQVVPNAFNLAVRKVGEEGYNGSRVKHRGYSAMLYLESLTTGGITLFKEGLFMVEPTSGSLLISQRHPSVCPSRHTLNIITNFNIISKTKSQ</sequence>
<dbReference type="VEuPathDB" id="VectorBase:AFAF014700"/>